<feature type="domain" description="Prepilin type IV endopeptidase peptidase" evidence="4">
    <location>
        <begin position="62"/>
        <end position="174"/>
    </location>
</feature>
<evidence type="ECO:0000256" key="1">
    <source>
        <dbReference type="ARBA" id="ARBA00005801"/>
    </source>
</evidence>
<dbReference type="PANTHER" id="PTHR30487">
    <property type="entry name" value="TYPE 4 PREPILIN-LIKE PROTEINS LEADER PEPTIDE-PROCESSING ENZYME"/>
    <property type="match status" value="1"/>
</dbReference>
<dbReference type="OrthoDB" id="2087435at2"/>
<dbReference type="GO" id="GO:0004190">
    <property type="term" value="F:aspartic-type endopeptidase activity"/>
    <property type="evidence" value="ECO:0007669"/>
    <property type="project" value="InterPro"/>
</dbReference>
<dbReference type="RefSeq" id="WP_117358121.1">
    <property type="nucleotide sequence ID" value="NZ_QURH01000256.1"/>
</dbReference>
<feature type="transmembrane region" description="Helical" evidence="3">
    <location>
        <begin position="33"/>
        <end position="52"/>
    </location>
</feature>
<dbReference type="Proteomes" id="UP000261811">
    <property type="component" value="Unassembled WGS sequence"/>
</dbReference>
<evidence type="ECO:0000313" key="6">
    <source>
        <dbReference type="Proteomes" id="UP000261811"/>
    </source>
</evidence>
<evidence type="ECO:0000313" key="5">
    <source>
        <dbReference type="EMBL" id="RFU40816.1"/>
    </source>
</evidence>
<gene>
    <name evidence="5" type="ORF">DZF91_15185</name>
</gene>
<evidence type="ECO:0000256" key="2">
    <source>
        <dbReference type="RuleBase" id="RU003793"/>
    </source>
</evidence>
<organism evidence="5 6">
    <name type="scientific">Actinomadura logoneensis</name>
    <dbReference type="NCBI Taxonomy" id="2293572"/>
    <lineage>
        <taxon>Bacteria</taxon>
        <taxon>Bacillati</taxon>
        <taxon>Actinomycetota</taxon>
        <taxon>Actinomycetes</taxon>
        <taxon>Streptosporangiales</taxon>
        <taxon>Thermomonosporaceae</taxon>
        <taxon>Actinomadura</taxon>
    </lineage>
</organism>
<keyword evidence="6" id="KW-1185">Reference proteome</keyword>
<dbReference type="PRINTS" id="PR00864">
    <property type="entry name" value="PREPILNPTASE"/>
</dbReference>
<sequence length="211" mass="22007">MVILALTALGLLVGSLAAPLAAPYVGEVPRGRRVAMGIVTAAGFGLLGWRVGWQPYLPALLYLVAVGTLLCFIDVAVKRLPDRFTLPSYGIAAVLLAAAVPFTDDGFSRFGNALLGMVVLLMIYGVQVVVVPSGLGLGDVKLSGLLGLYLGWFGQSAWVLGLLLTYLSGGLVAIALMLVRRTRKGEFPFGPYMVLGAVAAVLLAPAFATTT</sequence>
<reference evidence="5 6" key="1">
    <citation type="submission" date="2018-08" db="EMBL/GenBank/DDBJ databases">
        <title>Actinomadura jelena sp. nov., a novel Actinomycete isolated from soil in Chad.</title>
        <authorList>
            <person name="Shi L."/>
        </authorList>
    </citation>
    <scope>NUCLEOTIDE SEQUENCE [LARGE SCALE GENOMIC DNA]</scope>
    <source>
        <strain evidence="5 6">NEAU-G17</strain>
    </source>
</reference>
<dbReference type="PANTHER" id="PTHR30487:SF0">
    <property type="entry name" value="PREPILIN LEADER PEPTIDASE_N-METHYLTRANSFERASE-RELATED"/>
    <property type="match status" value="1"/>
</dbReference>
<feature type="transmembrane region" description="Helical" evidence="3">
    <location>
        <begin position="114"/>
        <end position="137"/>
    </location>
</feature>
<evidence type="ECO:0000259" key="4">
    <source>
        <dbReference type="Pfam" id="PF01478"/>
    </source>
</evidence>
<name>A0A372JLX4_9ACTN</name>
<evidence type="ECO:0000256" key="3">
    <source>
        <dbReference type="SAM" id="Phobius"/>
    </source>
</evidence>
<protein>
    <submittedName>
        <fullName evidence="5">Prepilin peptidase</fullName>
    </submittedName>
</protein>
<dbReference type="Gene3D" id="1.20.120.1220">
    <property type="match status" value="1"/>
</dbReference>
<dbReference type="InterPro" id="IPR000045">
    <property type="entry name" value="Prepilin_IV_endopep_pep"/>
</dbReference>
<keyword evidence="3" id="KW-0472">Membrane</keyword>
<dbReference type="InterPro" id="IPR014032">
    <property type="entry name" value="Peptidase_A24A_bac"/>
</dbReference>
<dbReference type="Pfam" id="PF01478">
    <property type="entry name" value="Peptidase_A24"/>
    <property type="match status" value="1"/>
</dbReference>
<dbReference type="AlphaFoldDB" id="A0A372JLX4"/>
<feature type="transmembrane region" description="Helical" evidence="3">
    <location>
        <begin position="191"/>
        <end position="208"/>
    </location>
</feature>
<feature type="transmembrane region" description="Helical" evidence="3">
    <location>
        <begin position="83"/>
        <end position="102"/>
    </location>
</feature>
<dbReference type="EMBL" id="QURH01000256">
    <property type="protein sequence ID" value="RFU40816.1"/>
    <property type="molecule type" value="Genomic_DNA"/>
</dbReference>
<dbReference type="GO" id="GO:0006465">
    <property type="term" value="P:signal peptide processing"/>
    <property type="evidence" value="ECO:0007669"/>
    <property type="project" value="TreeGrafter"/>
</dbReference>
<proteinExistence type="inferred from homology"/>
<comment type="caution">
    <text evidence="5">The sequence shown here is derived from an EMBL/GenBank/DDBJ whole genome shotgun (WGS) entry which is preliminary data.</text>
</comment>
<feature type="transmembrane region" description="Helical" evidence="3">
    <location>
        <begin position="59"/>
        <end position="77"/>
    </location>
</feature>
<dbReference type="InterPro" id="IPR050882">
    <property type="entry name" value="Prepilin_peptidase/N-MTase"/>
</dbReference>
<comment type="similarity">
    <text evidence="1 2">Belongs to the peptidase A24 family.</text>
</comment>
<keyword evidence="3" id="KW-0812">Transmembrane</keyword>
<feature type="transmembrane region" description="Helical" evidence="3">
    <location>
        <begin position="157"/>
        <end position="179"/>
    </location>
</feature>
<accession>A0A372JLX4</accession>
<dbReference type="GO" id="GO:0005886">
    <property type="term" value="C:plasma membrane"/>
    <property type="evidence" value="ECO:0007669"/>
    <property type="project" value="TreeGrafter"/>
</dbReference>
<keyword evidence="3" id="KW-1133">Transmembrane helix</keyword>